<dbReference type="GO" id="GO:0003824">
    <property type="term" value="F:catalytic activity"/>
    <property type="evidence" value="ECO:0007669"/>
    <property type="project" value="InterPro"/>
</dbReference>
<dbReference type="Gene3D" id="3.30.559.10">
    <property type="entry name" value="Chloramphenicol acetyltransferase-like domain"/>
    <property type="match status" value="2"/>
</dbReference>
<dbReference type="InterPro" id="IPR025110">
    <property type="entry name" value="AMP-bd_C"/>
</dbReference>
<dbReference type="InterPro" id="IPR020802">
    <property type="entry name" value="TesA-like"/>
</dbReference>
<dbReference type="Gene3D" id="3.40.50.980">
    <property type="match status" value="2"/>
</dbReference>
<dbReference type="FunFam" id="3.40.50.12780:FF:000012">
    <property type="entry name" value="Non-ribosomal peptide synthetase"/>
    <property type="match status" value="2"/>
</dbReference>
<comment type="caution">
    <text evidence="6">The sequence shown here is derived from an EMBL/GenBank/DDBJ whole genome shotgun (WGS) entry which is preliminary data.</text>
</comment>
<dbReference type="InterPro" id="IPR020845">
    <property type="entry name" value="AMP-binding_CS"/>
</dbReference>
<sequence length="2359" mass="254473">MSRSGLQDILPLTPLQEGLLFHGLFDEEAPDVYGVQLVVDLEGPLDPARLRAAAQALLTRHANLRAGFRHRGLSRAVQVIPREVKLPWHEADLSGLSEARRHAEAERIVAEDRTLRFDLAAPPLMRFTLIRMGSSEFRFVLSNHHILLDGWSVPLMLRDLMELYLREGDGRGLPRVRPYRDYLAWLAAQDRQAALAAWREALEGVAEPTSVMPGRLPAPCVPERVHIDLDTSSTGELTAWARARGLTMNTVVQAAWAVVLRQLTGRDDVVFGTVVSGRPAEIDGVETMVGLFVNTLPVRIRLRPDESLAALLERVQEEQARLLDHQYLGLTEIQREAVPHLDGPLFDTMAVFENYPAAPSGTGGPAGADDGIRVVSMRTRDATHYPLTLVAAPGSRLRLRLDHRPDLFGEEEARRLLGRMRSLLSTLTADPGAVVGRLDLLDADERRKVVEEWNDTGRQGPGRTLPELFEDAAGRDPAAVALVDGESVFTYGELDAEADRLARLLRAEGLGPERLAALVLPRSAGLVIAALAVVKAGAAFLPVDPSYPPERIAYMLDDAAPSVVIDEAFLAGADRARHERPAADAERSRPELRHPAYVIYTSGSTGRPKGVVVTHEGIAGFAEAQRERLRVDARSRVLQFASPSFDASVMEMLMAFAAGATLVITPEGVYGGAALADVLENERITHALIPPAALAGVPQTPLAGLRTLAVGGEACGPELVDRWAGGRMMVNAYGPTEATIAVTMSDPLVAGEGVPIGSVLRGTRAYVLDGWLRPVPAGVAGELYVAGRQLARGYLRRPGLSAERFVADPFGGAGERMYRTGDVARWRPDGNLEFVGRADDQVKVRGFRIELGEVTAAVGRCPEVRAAAVVVREDRPGDRRLVAYVVGAVTPEEVREAARKAVPEYMVPSAVVVLDELPLTASGKVDRRALPAPEAAVSGRAPRDPREEILCGLFAEVLGVPSVGVDDGFFDLGGHSLLATRLAGRVRSVLGVETPIRQVFETPTVAGLAAALSGSGRARSAVRAVTPRPERVPLSFAQRRLWFLHRLEGPSATYNVPVALRLSGRLDVEGLRAALGDVVARHESLRTVFAEDEAGPYQRVLPVEGACPVLEVVSCDRDGLEGRLAEAAGHAFDLSAEVPVRARLFELDAEEHVLMLVMHHIATDSWSMPLLERDVAVAYAARTTGQEPAWSPLPVQYADYTLWQREVLGAEDDPDSEISRQLAYWRQALAGLPEELALPADRPRPAVASYRGGRVAFEVPAELHARLVEMARAENVTVFMVMQAAVATLLSRLGAGSDIPLGTPIAGRTDDAVEDLVGFFVNTLVLRTDLSGDPSFRELLGRVRESDLAAYAHQDLPFERLVEVVNPERSLSRHPLFQVMLVLNNTGDRSGADDAASALDVSRHPVGLDTAKFDLLLSMAEREEQGGLRATLEYSADLFEEDTVRLLAARLVRLLEGVVADPARPVGDVDLLDPAERRMLLDDYNDTARETPQDCLPALFAAQAARTPQAVAVVAGEESLTYAELDARSNRLARTLLARGAGPERFVALHLPRSADLVVAVLAVLKTGAAYLPLDPDYPAERLEFMLTDAAPHLVVTGTEAADRLGLTGASLVLLDGDGPAAAGGDEAITDAERPAPLSPAHPAYLIYTSGSTGRPKAVVMTAGAVVNLLAWHDRALPAAPGAVVAQFTAIGFDVSVQEILSALLSGKTLAVCDEETRRDPRAFARWLARHRVGELFAPNLVVGAVCEAAVETGAELPDLAHIAQAGEALVPGGAIRDLYARGERPGRVLHNHYGPSETHVVTAYTLPDDVADWPVSPPIGRPIDNTRVYVLDERLRPVPPGTPGELYVAGRALARGYWNRPGLTAERFTACPYGEPGERMYRTGDLARWNAADELEYQGRADLQVKIRGFRVEPGEIEATLMRHPEVTRSAVVVREDEPGDRRLVAYVVPAAGASPEPRSLRDHVAASLPAHMVPSAVVELDALPLTPNGKLDRRNLPAPQDSPTPGGRAPNGPVEQSVCALFAEVLGRPSVGADDDFFSLGGHSFLAARLVNRLRDTLGAELELRALFEAPTPAALARRIASGGPGDSGGPSGSFDVLLPLRRGDARPPLFCLHPGAGIGWCYAGLMSHLNRDRPVYALQARGLAGDGGLPADLPRMAEDYLRQIRSVQPEGPYHLLGWSFGGLLAHELAVRLEESGAETALLALVDAYPPRTDQEGALDDLEIISRSLREEGFAFEESELAEDQEALLARYVEFLRREDLPLAAVGAQAIVGIKDVYLNNLRLMRDFRPRVFRGDALLFVATGTAARFSGRLGAESWRPHIAGKVDVELIESDHEGLLTQSGPTASIGGILADRLR</sequence>
<evidence type="ECO:0000313" key="7">
    <source>
        <dbReference type="Proteomes" id="UP001143474"/>
    </source>
</evidence>
<protein>
    <recommendedName>
        <fullName evidence="5">Carrier domain-containing protein</fullName>
    </recommendedName>
</protein>
<dbReference type="InterPro" id="IPR006162">
    <property type="entry name" value="Ppantetheine_attach_site"/>
</dbReference>
<dbReference type="InterPro" id="IPR001031">
    <property type="entry name" value="Thioesterase"/>
</dbReference>
<dbReference type="GO" id="GO:0005829">
    <property type="term" value="C:cytosol"/>
    <property type="evidence" value="ECO:0007669"/>
    <property type="project" value="TreeGrafter"/>
</dbReference>
<dbReference type="CDD" id="cd19540">
    <property type="entry name" value="LCL_NRPS-like"/>
    <property type="match status" value="1"/>
</dbReference>
<evidence type="ECO:0000256" key="4">
    <source>
        <dbReference type="SAM" id="MobiDB-lite"/>
    </source>
</evidence>
<gene>
    <name evidence="6" type="ORF">GCM10017600_57420</name>
</gene>
<dbReference type="PROSITE" id="PS50075">
    <property type="entry name" value="CARRIER"/>
    <property type="match status" value="2"/>
</dbReference>
<accession>A0A9W6I590</accession>
<dbReference type="InterPro" id="IPR029058">
    <property type="entry name" value="AB_hydrolase_fold"/>
</dbReference>
<name>A0A9W6I590_9ACTN</name>
<evidence type="ECO:0000256" key="2">
    <source>
        <dbReference type="ARBA" id="ARBA00022450"/>
    </source>
</evidence>
<dbReference type="FunFam" id="1.10.1200.10:FF:000016">
    <property type="entry name" value="Non-ribosomal peptide synthase"/>
    <property type="match status" value="2"/>
</dbReference>
<dbReference type="FunFam" id="2.30.38.10:FF:000001">
    <property type="entry name" value="Non-ribosomal peptide synthetase PvdI"/>
    <property type="match status" value="2"/>
</dbReference>
<dbReference type="SUPFAM" id="SSF56801">
    <property type="entry name" value="Acetyl-CoA synthetase-like"/>
    <property type="match status" value="2"/>
</dbReference>
<dbReference type="SUPFAM" id="SSF52777">
    <property type="entry name" value="CoA-dependent acyltransferases"/>
    <property type="match status" value="4"/>
</dbReference>
<dbReference type="Pfam" id="PF00668">
    <property type="entry name" value="Condensation"/>
    <property type="match status" value="2"/>
</dbReference>
<dbReference type="GO" id="GO:0008610">
    <property type="term" value="P:lipid biosynthetic process"/>
    <property type="evidence" value="ECO:0007669"/>
    <property type="project" value="UniProtKB-ARBA"/>
</dbReference>
<dbReference type="FunFam" id="3.40.50.980:FF:000001">
    <property type="entry name" value="Non-ribosomal peptide synthetase"/>
    <property type="match status" value="2"/>
</dbReference>
<dbReference type="Gene3D" id="3.30.559.30">
    <property type="entry name" value="Nonribosomal peptide synthetase, condensation domain"/>
    <property type="match status" value="2"/>
</dbReference>
<evidence type="ECO:0000256" key="3">
    <source>
        <dbReference type="ARBA" id="ARBA00022553"/>
    </source>
</evidence>
<dbReference type="Gene3D" id="1.10.1200.10">
    <property type="entry name" value="ACP-like"/>
    <property type="match status" value="1"/>
</dbReference>
<dbReference type="GO" id="GO:0031177">
    <property type="term" value="F:phosphopantetheine binding"/>
    <property type="evidence" value="ECO:0007669"/>
    <property type="project" value="InterPro"/>
</dbReference>
<dbReference type="Pfam" id="PF00501">
    <property type="entry name" value="AMP-binding"/>
    <property type="match status" value="2"/>
</dbReference>
<dbReference type="CDD" id="cd17651">
    <property type="entry name" value="A_NRPS_VisG_like"/>
    <property type="match status" value="1"/>
</dbReference>
<organism evidence="6 7">
    <name type="scientific">Streptosporangium carneum</name>
    <dbReference type="NCBI Taxonomy" id="47481"/>
    <lineage>
        <taxon>Bacteria</taxon>
        <taxon>Bacillati</taxon>
        <taxon>Actinomycetota</taxon>
        <taxon>Actinomycetes</taxon>
        <taxon>Streptosporangiales</taxon>
        <taxon>Streptosporangiaceae</taxon>
        <taxon>Streptosporangium</taxon>
    </lineage>
</organism>
<dbReference type="InterPro" id="IPR009081">
    <property type="entry name" value="PP-bd_ACP"/>
</dbReference>
<dbReference type="RefSeq" id="WP_271220666.1">
    <property type="nucleotide sequence ID" value="NZ_BAAAVD010000009.1"/>
</dbReference>
<dbReference type="Gene3D" id="3.40.50.1820">
    <property type="entry name" value="alpha/beta hydrolase"/>
    <property type="match status" value="1"/>
</dbReference>
<dbReference type="NCBIfam" id="TIGR01733">
    <property type="entry name" value="AA-adenyl-dom"/>
    <property type="match status" value="2"/>
</dbReference>
<dbReference type="InterPro" id="IPR045851">
    <property type="entry name" value="AMP-bd_C_sf"/>
</dbReference>
<dbReference type="SMART" id="SM00824">
    <property type="entry name" value="PKS_TE"/>
    <property type="match status" value="1"/>
</dbReference>
<feature type="region of interest" description="Disordered" evidence="4">
    <location>
        <begin position="1990"/>
        <end position="2015"/>
    </location>
</feature>
<dbReference type="InterPro" id="IPR001242">
    <property type="entry name" value="Condensation_dom"/>
</dbReference>
<dbReference type="CDD" id="cd17652">
    <property type="entry name" value="A_NRPS_CmdD_like"/>
    <property type="match status" value="1"/>
</dbReference>
<dbReference type="EMBL" id="BSEV01000016">
    <property type="protein sequence ID" value="GLK12332.1"/>
    <property type="molecule type" value="Genomic_DNA"/>
</dbReference>
<keyword evidence="3" id="KW-0597">Phosphoprotein</keyword>
<dbReference type="Proteomes" id="UP001143474">
    <property type="component" value="Unassembled WGS sequence"/>
</dbReference>
<dbReference type="InterPro" id="IPR023213">
    <property type="entry name" value="CAT-like_dom_sf"/>
</dbReference>
<dbReference type="InterPro" id="IPR010071">
    <property type="entry name" value="AA_adenyl_dom"/>
</dbReference>
<comment type="cofactor">
    <cofactor evidence="1">
        <name>pantetheine 4'-phosphate</name>
        <dbReference type="ChEBI" id="CHEBI:47942"/>
    </cofactor>
</comment>
<dbReference type="Gene3D" id="2.30.38.10">
    <property type="entry name" value="Luciferase, Domain 3"/>
    <property type="match status" value="1"/>
</dbReference>
<dbReference type="GO" id="GO:0044550">
    <property type="term" value="P:secondary metabolite biosynthetic process"/>
    <property type="evidence" value="ECO:0007669"/>
    <property type="project" value="UniProtKB-ARBA"/>
</dbReference>
<dbReference type="InterPro" id="IPR020806">
    <property type="entry name" value="PKS_PP-bd"/>
</dbReference>
<feature type="domain" description="Carrier" evidence="5">
    <location>
        <begin position="2011"/>
        <end position="2086"/>
    </location>
</feature>
<dbReference type="PANTHER" id="PTHR45527:SF1">
    <property type="entry name" value="FATTY ACID SYNTHASE"/>
    <property type="match status" value="1"/>
</dbReference>
<dbReference type="GO" id="GO:0043041">
    <property type="term" value="P:amino acid activation for nonribosomal peptide biosynthetic process"/>
    <property type="evidence" value="ECO:0007669"/>
    <property type="project" value="TreeGrafter"/>
</dbReference>
<feature type="domain" description="Carrier" evidence="5">
    <location>
        <begin position="941"/>
        <end position="1016"/>
    </location>
</feature>
<keyword evidence="7" id="KW-1185">Reference proteome</keyword>
<dbReference type="PANTHER" id="PTHR45527">
    <property type="entry name" value="NONRIBOSOMAL PEPTIDE SYNTHETASE"/>
    <property type="match status" value="1"/>
</dbReference>
<dbReference type="PROSITE" id="PS00455">
    <property type="entry name" value="AMP_BINDING"/>
    <property type="match status" value="2"/>
</dbReference>
<dbReference type="Pfam" id="PF13193">
    <property type="entry name" value="AMP-binding_C"/>
    <property type="match status" value="2"/>
</dbReference>
<dbReference type="InterPro" id="IPR000873">
    <property type="entry name" value="AMP-dep_synth/lig_dom"/>
</dbReference>
<dbReference type="InterPro" id="IPR042099">
    <property type="entry name" value="ANL_N_sf"/>
</dbReference>
<evidence type="ECO:0000256" key="1">
    <source>
        <dbReference type="ARBA" id="ARBA00001957"/>
    </source>
</evidence>
<dbReference type="Pfam" id="PF00975">
    <property type="entry name" value="Thioesterase"/>
    <property type="match status" value="1"/>
</dbReference>
<proteinExistence type="predicted"/>
<dbReference type="PROSITE" id="PS00012">
    <property type="entry name" value="PHOSPHOPANTETHEINE"/>
    <property type="match status" value="1"/>
</dbReference>
<dbReference type="Gene3D" id="3.40.50.12780">
    <property type="entry name" value="N-terminal domain of ligase-like"/>
    <property type="match status" value="1"/>
</dbReference>
<reference evidence="6" key="2">
    <citation type="submission" date="2023-01" db="EMBL/GenBank/DDBJ databases">
        <authorList>
            <person name="Sun Q."/>
            <person name="Evtushenko L."/>
        </authorList>
    </citation>
    <scope>NUCLEOTIDE SEQUENCE</scope>
    <source>
        <strain evidence="6">VKM Ac-2007</strain>
    </source>
</reference>
<dbReference type="CDD" id="cd19543">
    <property type="entry name" value="DCL_NRPS"/>
    <property type="match status" value="1"/>
</dbReference>
<dbReference type="Pfam" id="PF00550">
    <property type="entry name" value="PP-binding"/>
    <property type="match status" value="2"/>
</dbReference>
<evidence type="ECO:0000313" key="6">
    <source>
        <dbReference type="EMBL" id="GLK12332.1"/>
    </source>
</evidence>
<keyword evidence="2" id="KW-0596">Phosphopantetheine</keyword>
<dbReference type="Gene3D" id="3.30.300.30">
    <property type="match status" value="2"/>
</dbReference>
<dbReference type="SMART" id="SM00823">
    <property type="entry name" value="PKS_PP"/>
    <property type="match status" value="2"/>
</dbReference>
<dbReference type="InterPro" id="IPR036736">
    <property type="entry name" value="ACP-like_sf"/>
</dbReference>
<evidence type="ECO:0000259" key="5">
    <source>
        <dbReference type="PROSITE" id="PS50075"/>
    </source>
</evidence>
<reference evidence="6" key="1">
    <citation type="journal article" date="2014" name="Int. J. Syst. Evol. Microbiol.">
        <title>Complete genome sequence of Corynebacterium casei LMG S-19264T (=DSM 44701T), isolated from a smear-ripened cheese.</title>
        <authorList>
            <consortium name="US DOE Joint Genome Institute (JGI-PGF)"/>
            <person name="Walter F."/>
            <person name="Albersmeier A."/>
            <person name="Kalinowski J."/>
            <person name="Ruckert C."/>
        </authorList>
    </citation>
    <scope>NUCLEOTIDE SEQUENCE</scope>
    <source>
        <strain evidence="6">VKM Ac-2007</strain>
    </source>
</reference>
<dbReference type="GO" id="GO:0072330">
    <property type="term" value="P:monocarboxylic acid biosynthetic process"/>
    <property type="evidence" value="ECO:0007669"/>
    <property type="project" value="UniProtKB-ARBA"/>
</dbReference>
<dbReference type="SUPFAM" id="SSF53474">
    <property type="entry name" value="alpha/beta-Hydrolases"/>
    <property type="match status" value="1"/>
</dbReference>
<dbReference type="FunFam" id="3.30.300.30:FF:000010">
    <property type="entry name" value="Enterobactin synthetase component F"/>
    <property type="match status" value="2"/>
</dbReference>
<dbReference type="SUPFAM" id="SSF47336">
    <property type="entry name" value="ACP-like"/>
    <property type="match status" value="2"/>
</dbReference>